<proteinExistence type="predicted"/>
<keyword evidence="2" id="KW-1185">Reference proteome</keyword>
<feature type="non-terminal residue" evidence="1">
    <location>
        <position position="105"/>
    </location>
</feature>
<organism evidence="1 2">
    <name type="scientific">Pristionchus fissidentatus</name>
    <dbReference type="NCBI Taxonomy" id="1538716"/>
    <lineage>
        <taxon>Eukaryota</taxon>
        <taxon>Metazoa</taxon>
        <taxon>Ecdysozoa</taxon>
        <taxon>Nematoda</taxon>
        <taxon>Chromadorea</taxon>
        <taxon>Rhabditida</taxon>
        <taxon>Rhabditina</taxon>
        <taxon>Diplogasteromorpha</taxon>
        <taxon>Diplogasteroidea</taxon>
        <taxon>Neodiplogasteridae</taxon>
        <taxon>Pristionchus</taxon>
    </lineage>
</organism>
<evidence type="ECO:0008006" key="3">
    <source>
        <dbReference type="Google" id="ProtNLM"/>
    </source>
</evidence>
<protein>
    <recommendedName>
        <fullName evidence="3">Ribosomal protein</fullName>
    </recommendedName>
</protein>
<accession>A0AAV5UP58</accession>
<dbReference type="EMBL" id="BTSY01000001">
    <property type="protein sequence ID" value="GMT08842.1"/>
    <property type="molecule type" value="Genomic_DNA"/>
</dbReference>
<comment type="caution">
    <text evidence="1">The sequence shown here is derived from an EMBL/GenBank/DDBJ whole genome shotgun (WGS) entry which is preliminary data.</text>
</comment>
<evidence type="ECO:0000313" key="1">
    <source>
        <dbReference type="EMBL" id="GMT08842.1"/>
    </source>
</evidence>
<name>A0AAV5UP58_9BILA</name>
<feature type="non-terminal residue" evidence="1">
    <location>
        <position position="1"/>
    </location>
</feature>
<dbReference type="Proteomes" id="UP001432322">
    <property type="component" value="Unassembled WGS sequence"/>
</dbReference>
<evidence type="ECO:0000313" key="2">
    <source>
        <dbReference type="Proteomes" id="UP001432322"/>
    </source>
</evidence>
<reference evidence="1" key="1">
    <citation type="submission" date="2023-10" db="EMBL/GenBank/DDBJ databases">
        <title>Genome assembly of Pristionchus species.</title>
        <authorList>
            <person name="Yoshida K."/>
            <person name="Sommer R.J."/>
        </authorList>
    </citation>
    <scope>NUCLEOTIDE SEQUENCE</scope>
    <source>
        <strain evidence="1">RS5133</strain>
    </source>
</reference>
<sequence>SLSDAVPPSGYSCPSLHCTTRPISEFRRVCIRGRSSRARSQHAATGIRHGIPTEQTEYAIVPRPHPIAQGELSEVGPARSRVRLISFVCYYRIYRTKYRSMKNVI</sequence>
<gene>
    <name evidence="1" type="ORF">PFISCL1PPCAC_139</name>
</gene>
<dbReference type="AlphaFoldDB" id="A0AAV5UP58"/>